<accession>A0A699LA93</accession>
<organism evidence="1">
    <name type="scientific">Tanacetum cinerariifolium</name>
    <name type="common">Dalmatian daisy</name>
    <name type="synonym">Chrysanthemum cinerariifolium</name>
    <dbReference type="NCBI Taxonomy" id="118510"/>
    <lineage>
        <taxon>Eukaryota</taxon>
        <taxon>Viridiplantae</taxon>
        <taxon>Streptophyta</taxon>
        <taxon>Embryophyta</taxon>
        <taxon>Tracheophyta</taxon>
        <taxon>Spermatophyta</taxon>
        <taxon>Magnoliopsida</taxon>
        <taxon>eudicotyledons</taxon>
        <taxon>Gunneridae</taxon>
        <taxon>Pentapetalae</taxon>
        <taxon>asterids</taxon>
        <taxon>campanulids</taxon>
        <taxon>Asterales</taxon>
        <taxon>Asteraceae</taxon>
        <taxon>Asteroideae</taxon>
        <taxon>Anthemideae</taxon>
        <taxon>Anthemidinae</taxon>
        <taxon>Tanacetum</taxon>
    </lineage>
</organism>
<proteinExistence type="predicted"/>
<comment type="caution">
    <text evidence="1">The sequence shown here is derived from an EMBL/GenBank/DDBJ whole genome shotgun (WGS) entry which is preliminary data.</text>
</comment>
<evidence type="ECO:0000313" key="1">
    <source>
        <dbReference type="EMBL" id="GFB32943.1"/>
    </source>
</evidence>
<dbReference type="AlphaFoldDB" id="A0A699LA93"/>
<feature type="non-terminal residue" evidence="1">
    <location>
        <position position="1"/>
    </location>
</feature>
<sequence length="90" mass="10865">VYEFDLDEMDLKWQVAMISTRLKKFYKNTWRKMHFDAKEPVGFDKRKVECFNCHIKDTLLESADQKRIKTVEGEIQETLDTRQGTMKRDM</sequence>
<gene>
    <name evidence="1" type="ORF">Tci_704914</name>
</gene>
<name>A0A699LA93_TANCI</name>
<reference evidence="1" key="1">
    <citation type="journal article" date="2019" name="Sci. Rep.">
        <title>Draft genome of Tanacetum cinerariifolium, the natural source of mosquito coil.</title>
        <authorList>
            <person name="Yamashiro T."/>
            <person name="Shiraishi A."/>
            <person name="Satake H."/>
            <person name="Nakayama K."/>
        </authorList>
    </citation>
    <scope>NUCLEOTIDE SEQUENCE</scope>
</reference>
<protein>
    <submittedName>
        <fullName evidence="1">Ribonuclease H-like domain-containing protein</fullName>
    </submittedName>
</protein>
<dbReference type="EMBL" id="BKCJ010603368">
    <property type="protein sequence ID" value="GFB32943.1"/>
    <property type="molecule type" value="Genomic_DNA"/>
</dbReference>